<protein>
    <recommendedName>
        <fullName evidence="2">GUN4-like domain-containing protein</fullName>
    </recommendedName>
</protein>
<feature type="signal peptide" evidence="1">
    <location>
        <begin position="1"/>
        <end position="22"/>
    </location>
</feature>
<dbReference type="InterPro" id="IPR037215">
    <property type="entry name" value="GUN4-like_sf"/>
</dbReference>
<evidence type="ECO:0000313" key="3">
    <source>
        <dbReference type="EMBL" id="CAD8290511.1"/>
    </source>
</evidence>
<dbReference type="Gene3D" id="1.10.10.1770">
    <property type="entry name" value="Gun4-like"/>
    <property type="match status" value="1"/>
</dbReference>
<organism evidence="3">
    <name type="scientific">Pseudictyota dubia</name>
    <dbReference type="NCBI Taxonomy" id="2749911"/>
    <lineage>
        <taxon>Eukaryota</taxon>
        <taxon>Sar</taxon>
        <taxon>Stramenopiles</taxon>
        <taxon>Ochrophyta</taxon>
        <taxon>Bacillariophyta</taxon>
        <taxon>Mediophyceae</taxon>
        <taxon>Biddulphiophycidae</taxon>
        <taxon>Eupodiscales</taxon>
        <taxon>Odontellaceae</taxon>
        <taxon>Pseudictyota</taxon>
    </lineage>
</organism>
<name>A0A7R9YVG1_9STRA</name>
<dbReference type="EMBL" id="HBED01000137">
    <property type="protein sequence ID" value="CAD8290511.1"/>
    <property type="molecule type" value="Transcribed_RNA"/>
</dbReference>
<dbReference type="CDD" id="cd16383">
    <property type="entry name" value="GUN4"/>
    <property type="match status" value="1"/>
</dbReference>
<evidence type="ECO:0000259" key="2">
    <source>
        <dbReference type="Pfam" id="PF05419"/>
    </source>
</evidence>
<evidence type="ECO:0000256" key="1">
    <source>
        <dbReference type="SAM" id="SignalP"/>
    </source>
</evidence>
<dbReference type="PANTHER" id="PTHR34800:SF1">
    <property type="entry name" value="TETRAPYRROLE-BINDING PROTEIN, CHLOROPLASTIC"/>
    <property type="match status" value="1"/>
</dbReference>
<feature type="chain" id="PRO_5031192003" description="GUN4-like domain-containing protein" evidence="1">
    <location>
        <begin position="23"/>
        <end position="233"/>
    </location>
</feature>
<keyword evidence="1" id="KW-0732">Signal</keyword>
<dbReference type="Gene3D" id="1.25.40.620">
    <property type="match status" value="1"/>
</dbReference>
<reference evidence="3" key="1">
    <citation type="submission" date="2021-01" db="EMBL/GenBank/DDBJ databases">
        <authorList>
            <person name="Corre E."/>
            <person name="Pelletier E."/>
            <person name="Niang G."/>
            <person name="Scheremetjew M."/>
            <person name="Finn R."/>
            <person name="Kale V."/>
            <person name="Holt S."/>
            <person name="Cochrane G."/>
            <person name="Meng A."/>
            <person name="Brown T."/>
            <person name="Cohen L."/>
        </authorList>
    </citation>
    <scope>NUCLEOTIDE SEQUENCE</scope>
    <source>
        <strain evidence="3">CCMP147</strain>
    </source>
</reference>
<gene>
    <name evidence="3" type="ORF">TDUB1175_LOCUS91</name>
</gene>
<dbReference type="SUPFAM" id="SSF140869">
    <property type="entry name" value="GUN4-like"/>
    <property type="match status" value="1"/>
</dbReference>
<dbReference type="Pfam" id="PF05419">
    <property type="entry name" value="GUN4"/>
    <property type="match status" value="1"/>
</dbReference>
<feature type="domain" description="GUN4-like" evidence="2">
    <location>
        <begin position="74"/>
        <end position="220"/>
    </location>
</feature>
<dbReference type="PANTHER" id="PTHR34800">
    <property type="entry name" value="TETRAPYRROLE-BINDING PROTEIN, CHLOROPLASTIC"/>
    <property type="match status" value="1"/>
</dbReference>
<sequence>MRFLFPIASAMALALLATDAGAFSPTALVGQQRRVIKQTVALATEAAMAESGVPPETADATDVAEAVIPTILPSDVGMDYIPLATMLATGQLAEADEFTRNALITLAGSKDAGRNFVYWTEVKKIPSTDLATIERLWSKFSGGKFGYTVQKKKWKQSKGDFEVFCRKIGWTTTDGEVERKKRWFGASEFTYDVKKAPEGHLPLTSALRGTSLIKELLTHPVWENDDWKKEPEN</sequence>
<proteinExistence type="predicted"/>
<dbReference type="InterPro" id="IPR008629">
    <property type="entry name" value="GUN4-like"/>
</dbReference>
<dbReference type="GO" id="GO:0046906">
    <property type="term" value="F:tetrapyrrole binding"/>
    <property type="evidence" value="ECO:0007669"/>
    <property type="project" value="TreeGrafter"/>
</dbReference>
<accession>A0A7R9YVG1</accession>
<dbReference type="AlphaFoldDB" id="A0A7R9YVG1"/>